<evidence type="ECO:0000313" key="2">
    <source>
        <dbReference type="Proteomes" id="UP001212841"/>
    </source>
</evidence>
<keyword evidence="2" id="KW-1185">Reference proteome</keyword>
<reference evidence="1" key="1">
    <citation type="submission" date="2020-05" db="EMBL/GenBank/DDBJ databases">
        <title>Phylogenomic resolution of chytrid fungi.</title>
        <authorList>
            <person name="Stajich J.E."/>
            <person name="Amses K."/>
            <person name="Simmons R."/>
            <person name="Seto K."/>
            <person name="Myers J."/>
            <person name="Bonds A."/>
            <person name="Quandt C.A."/>
            <person name="Barry K."/>
            <person name="Liu P."/>
            <person name="Grigoriev I."/>
            <person name="Longcore J.E."/>
            <person name="James T.Y."/>
        </authorList>
    </citation>
    <scope>NUCLEOTIDE SEQUENCE</scope>
    <source>
        <strain evidence="1">JEL0318</strain>
    </source>
</reference>
<dbReference type="Proteomes" id="UP001212841">
    <property type="component" value="Unassembled WGS sequence"/>
</dbReference>
<comment type="caution">
    <text evidence="1">The sequence shown here is derived from an EMBL/GenBank/DDBJ whole genome shotgun (WGS) entry which is preliminary data.</text>
</comment>
<protein>
    <submittedName>
        <fullName evidence="1">Uncharacterized protein</fullName>
    </submittedName>
</protein>
<sequence>MELGEHEAFPVRDGCKHQLTFAASHYLSGFDIRGVSLSGDIICCSDDEVEPLRQWNVFTAPDHSTAMSYTQVCTFVRAPQPFPDLPAAQLPTTDQNVGCGFRICGKVIADACHYFDNVAGWTTDETNAIHLPDSSSKLQSSDKHLLTFNETVAAYFAYTDVSDKDEANPNIVYGWQLHVLRLKDQMLLNREPHPLHKPESPPRPRFRQYLTGLGPYPPPPRRTSTRCPTPDSNNESLILTRFHVLHFHRHKDRYFTTCCDVYDFYVNHLTTIELAEDVVHVEVSDDGRFIVVHQDGDRMVLFDVLKKKEIALSRKEGDSTNGLFFAVTEYAVDGEGKRTGDPGRVRVCFRDIGHL</sequence>
<evidence type="ECO:0000313" key="1">
    <source>
        <dbReference type="EMBL" id="KAJ3046611.1"/>
    </source>
</evidence>
<dbReference type="AlphaFoldDB" id="A0AAD5S5B4"/>
<organism evidence="1 2">
    <name type="scientific">Rhizophlyctis rosea</name>
    <dbReference type="NCBI Taxonomy" id="64517"/>
    <lineage>
        <taxon>Eukaryota</taxon>
        <taxon>Fungi</taxon>
        <taxon>Fungi incertae sedis</taxon>
        <taxon>Chytridiomycota</taxon>
        <taxon>Chytridiomycota incertae sedis</taxon>
        <taxon>Chytridiomycetes</taxon>
        <taxon>Rhizophlyctidales</taxon>
        <taxon>Rhizophlyctidaceae</taxon>
        <taxon>Rhizophlyctis</taxon>
    </lineage>
</organism>
<dbReference type="EMBL" id="JADGJD010001130">
    <property type="protein sequence ID" value="KAJ3046611.1"/>
    <property type="molecule type" value="Genomic_DNA"/>
</dbReference>
<name>A0AAD5S5B4_9FUNG</name>
<accession>A0AAD5S5B4</accession>
<gene>
    <name evidence="1" type="ORF">HK097_000709</name>
</gene>
<proteinExistence type="predicted"/>